<gene>
    <name evidence="2" type="ORF">ColSpa_12679</name>
</gene>
<feature type="region of interest" description="Disordered" evidence="1">
    <location>
        <begin position="131"/>
        <end position="153"/>
    </location>
</feature>
<keyword evidence="3" id="KW-1185">Reference proteome</keyword>
<name>A0AA37PHX6_9PEZI</name>
<comment type="caution">
    <text evidence="2">The sequence shown here is derived from an EMBL/GenBank/DDBJ whole genome shotgun (WGS) entry which is preliminary data.</text>
</comment>
<dbReference type="AlphaFoldDB" id="A0AA37PHX6"/>
<feature type="compositionally biased region" description="Basic and acidic residues" evidence="1">
    <location>
        <begin position="140"/>
        <end position="153"/>
    </location>
</feature>
<feature type="compositionally biased region" description="Basic residues" evidence="1">
    <location>
        <begin position="91"/>
        <end position="106"/>
    </location>
</feature>
<protein>
    <submittedName>
        <fullName evidence="2">Uncharacterized protein</fullName>
    </submittedName>
</protein>
<reference evidence="2 3" key="1">
    <citation type="submission" date="2022-03" db="EMBL/GenBank/DDBJ databases">
        <title>Genome data of Colletotrichum spp.</title>
        <authorList>
            <person name="Utami Y.D."/>
            <person name="Hiruma K."/>
        </authorList>
    </citation>
    <scope>NUCLEOTIDE SEQUENCE [LARGE SCALE GENOMIC DNA]</scope>
    <source>
        <strain evidence="2 3">MAFF 239500</strain>
    </source>
</reference>
<dbReference type="GeneID" id="73333481"/>
<feature type="region of interest" description="Disordered" evidence="1">
    <location>
        <begin position="85"/>
        <end position="108"/>
    </location>
</feature>
<organism evidence="2 3">
    <name type="scientific">Colletotrichum spaethianum</name>
    <dbReference type="NCBI Taxonomy" id="700344"/>
    <lineage>
        <taxon>Eukaryota</taxon>
        <taxon>Fungi</taxon>
        <taxon>Dikarya</taxon>
        <taxon>Ascomycota</taxon>
        <taxon>Pezizomycotina</taxon>
        <taxon>Sordariomycetes</taxon>
        <taxon>Hypocreomycetidae</taxon>
        <taxon>Glomerellales</taxon>
        <taxon>Glomerellaceae</taxon>
        <taxon>Colletotrichum</taxon>
        <taxon>Colletotrichum spaethianum species complex</taxon>
    </lineage>
</organism>
<evidence type="ECO:0000256" key="1">
    <source>
        <dbReference type="SAM" id="MobiDB-lite"/>
    </source>
</evidence>
<dbReference type="Proteomes" id="UP001055115">
    <property type="component" value="Unassembled WGS sequence"/>
</dbReference>
<proteinExistence type="predicted"/>
<dbReference type="EMBL" id="BQXU01000070">
    <property type="protein sequence ID" value="GKT52498.1"/>
    <property type="molecule type" value="Genomic_DNA"/>
</dbReference>
<evidence type="ECO:0000313" key="2">
    <source>
        <dbReference type="EMBL" id="GKT52498.1"/>
    </source>
</evidence>
<evidence type="ECO:0000313" key="3">
    <source>
        <dbReference type="Proteomes" id="UP001055115"/>
    </source>
</evidence>
<dbReference type="RefSeq" id="XP_049134848.1">
    <property type="nucleotide sequence ID" value="XM_049278891.1"/>
</dbReference>
<accession>A0AA37PHX6</accession>
<sequence length="256" mass="29007">MDPIHTIRIASEPRIPIPLTDATIARDRLPSRLQAWADSSKSPLPTLANFPRPRLNGALYPGDYPSSIEPGYMTGEQLFAMDTSPQTRHQALPHHRNSRPRLRRSRRSADHSALLAIGSWSSPDIHLGDHYGDRSAPSRNKSDFASRQEDESYEHASYDDFILFPDEIPTDTHEDVSAYTEQPSAPLAPRIPRLRTPDLAPLSTDVQFFPCHGDEAEEDRINEAWYLAGRERVHSQMDEAMAYMSIVEGRRRTLKN</sequence>